<accession>A0AAE0BMQ9</accession>
<protein>
    <submittedName>
        <fullName evidence="2">Uncharacterized protein</fullName>
    </submittedName>
</protein>
<gene>
    <name evidence="2" type="ORF">CYMTET_50717</name>
</gene>
<dbReference type="EMBL" id="LGRX02033943">
    <property type="protein sequence ID" value="KAK3239357.1"/>
    <property type="molecule type" value="Genomic_DNA"/>
</dbReference>
<evidence type="ECO:0000313" key="3">
    <source>
        <dbReference type="Proteomes" id="UP001190700"/>
    </source>
</evidence>
<evidence type="ECO:0000256" key="1">
    <source>
        <dbReference type="SAM" id="MobiDB-lite"/>
    </source>
</evidence>
<sequence length="80" mass="8859">MAESPVVDDLDRLIRTGKEMSREPADQTVPAERSGLLPELGRRNVPASGLIRLQEPARLELICQPLLMQLPPLMASFPAR</sequence>
<dbReference type="AlphaFoldDB" id="A0AAE0BMQ9"/>
<feature type="region of interest" description="Disordered" evidence="1">
    <location>
        <begin position="1"/>
        <end position="37"/>
    </location>
</feature>
<name>A0AAE0BMQ9_9CHLO</name>
<comment type="caution">
    <text evidence="2">The sequence shown here is derived from an EMBL/GenBank/DDBJ whole genome shotgun (WGS) entry which is preliminary data.</text>
</comment>
<evidence type="ECO:0000313" key="2">
    <source>
        <dbReference type="EMBL" id="KAK3239357.1"/>
    </source>
</evidence>
<feature type="compositionally biased region" description="Basic and acidic residues" evidence="1">
    <location>
        <begin position="9"/>
        <end position="25"/>
    </location>
</feature>
<dbReference type="Proteomes" id="UP001190700">
    <property type="component" value="Unassembled WGS sequence"/>
</dbReference>
<organism evidence="2 3">
    <name type="scientific">Cymbomonas tetramitiformis</name>
    <dbReference type="NCBI Taxonomy" id="36881"/>
    <lineage>
        <taxon>Eukaryota</taxon>
        <taxon>Viridiplantae</taxon>
        <taxon>Chlorophyta</taxon>
        <taxon>Pyramimonadophyceae</taxon>
        <taxon>Pyramimonadales</taxon>
        <taxon>Pyramimonadaceae</taxon>
        <taxon>Cymbomonas</taxon>
    </lineage>
</organism>
<reference evidence="2 3" key="1">
    <citation type="journal article" date="2015" name="Genome Biol. Evol.">
        <title>Comparative Genomics of a Bacterivorous Green Alga Reveals Evolutionary Causalities and Consequences of Phago-Mixotrophic Mode of Nutrition.</title>
        <authorList>
            <person name="Burns J.A."/>
            <person name="Paasch A."/>
            <person name="Narechania A."/>
            <person name="Kim E."/>
        </authorList>
    </citation>
    <scope>NUCLEOTIDE SEQUENCE [LARGE SCALE GENOMIC DNA]</scope>
    <source>
        <strain evidence="2 3">PLY_AMNH</strain>
    </source>
</reference>
<proteinExistence type="predicted"/>
<keyword evidence="3" id="KW-1185">Reference proteome</keyword>